<dbReference type="RefSeq" id="WP_135545772.1">
    <property type="nucleotide sequence ID" value="NZ_SPQQ01000002.1"/>
</dbReference>
<evidence type="ECO:0000256" key="1">
    <source>
        <dbReference type="ARBA" id="ARBA00022723"/>
    </source>
</evidence>
<protein>
    <submittedName>
        <fullName evidence="3">Cupin domain-containing protein</fullName>
    </submittedName>
</protein>
<dbReference type="Pfam" id="PF07883">
    <property type="entry name" value="Cupin_2"/>
    <property type="match status" value="1"/>
</dbReference>
<evidence type="ECO:0000259" key="2">
    <source>
        <dbReference type="Pfam" id="PF07883"/>
    </source>
</evidence>
<dbReference type="Gene3D" id="2.60.120.10">
    <property type="entry name" value="Jelly Rolls"/>
    <property type="match status" value="1"/>
</dbReference>
<proteinExistence type="predicted"/>
<evidence type="ECO:0000313" key="4">
    <source>
        <dbReference type="Proteomes" id="UP000298460"/>
    </source>
</evidence>
<dbReference type="InterPro" id="IPR011051">
    <property type="entry name" value="RmlC_Cupin_sf"/>
</dbReference>
<sequence length="114" mass="12415">MVNDKVREIISKDHVHGGNGSVLLENLMAPELLGEHCKLFAKVRLKPGCEIGYHEHHGESEAYYLLSGAGIYQDNKNMIPVKAGDITYCEAGTGHGIKNTGTNDLELIALILSK</sequence>
<dbReference type="InterPro" id="IPR014710">
    <property type="entry name" value="RmlC-like_jellyroll"/>
</dbReference>
<dbReference type="SUPFAM" id="SSF51182">
    <property type="entry name" value="RmlC-like cupins"/>
    <property type="match status" value="1"/>
</dbReference>
<dbReference type="AlphaFoldDB" id="A0A4Z0RAU1"/>
<dbReference type="CDD" id="cd02221">
    <property type="entry name" value="cupin_TM1287-like"/>
    <property type="match status" value="1"/>
</dbReference>
<evidence type="ECO:0000313" key="3">
    <source>
        <dbReference type="EMBL" id="TGE39277.1"/>
    </source>
</evidence>
<dbReference type="InterPro" id="IPR051610">
    <property type="entry name" value="GPI/OXD"/>
</dbReference>
<dbReference type="EMBL" id="SPQQ01000002">
    <property type="protein sequence ID" value="TGE39277.1"/>
    <property type="molecule type" value="Genomic_DNA"/>
</dbReference>
<comment type="caution">
    <text evidence="3">The sequence shown here is derived from an EMBL/GenBank/DDBJ whole genome shotgun (WGS) entry which is preliminary data.</text>
</comment>
<dbReference type="InterPro" id="IPR013096">
    <property type="entry name" value="Cupin_2"/>
</dbReference>
<keyword evidence="4" id="KW-1185">Reference proteome</keyword>
<dbReference type="OrthoDB" id="9797047at2"/>
<dbReference type="PANTHER" id="PTHR35848:SF6">
    <property type="entry name" value="CUPIN TYPE-2 DOMAIN-CONTAINING PROTEIN"/>
    <property type="match status" value="1"/>
</dbReference>
<gene>
    <name evidence="3" type="ORF">E4K67_07510</name>
</gene>
<keyword evidence="1" id="KW-0479">Metal-binding</keyword>
<dbReference type="GO" id="GO:0046872">
    <property type="term" value="F:metal ion binding"/>
    <property type="evidence" value="ECO:0007669"/>
    <property type="project" value="UniProtKB-KW"/>
</dbReference>
<name>A0A4Z0RAU1_9FIRM</name>
<organism evidence="3 4">
    <name type="scientific">Desulfosporosinus fructosivorans</name>
    <dbReference type="NCBI Taxonomy" id="2018669"/>
    <lineage>
        <taxon>Bacteria</taxon>
        <taxon>Bacillati</taxon>
        <taxon>Bacillota</taxon>
        <taxon>Clostridia</taxon>
        <taxon>Eubacteriales</taxon>
        <taxon>Desulfitobacteriaceae</taxon>
        <taxon>Desulfosporosinus</taxon>
    </lineage>
</organism>
<feature type="domain" description="Cupin type-2" evidence="2">
    <location>
        <begin position="43"/>
        <end position="109"/>
    </location>
</feature>
<dbReference type="PANTHER" id="PTHR35848">
    <property type="entry name" value="OXALATE-BINDING PROTEIN"/>
    <property type="match status" value="1"/>
</dbReference>
<accession>A0A4Z0RAU1</accession>
<dbReference type="Proteomes" id="UP000298460">
    <property type="component" value="Unassembled WGS sequence"/>
</dbReference>
<reference evidence="3 4" key="1">
    <citation type="submission" date="2019-03" db="EMBL/GenBank/DDBJ databases">
        <title>Draft Genome Sequence of Desulfosporosinus fructosivorans Strain 63.6F, Isolated from Marine Sediment in the Baltic Sea.</title>
        <authorList>
            <person name="Hausmann B."/>
            <person name="Vandieken V."/>
            <person name="Pjevac P."/>
            <person name="Schreck K."/>
            <person name="Herbold C.W."/>
            <person name="Loy A."/>
        </authorList>
    </citation>
    <scope>NUCLEOTIDE SEQUENCE [LARGE SCALE GENOMIC DNA]</scope>
    <source>
        <strain evidence="3 4">63.6F</strain>
    </source>
</reference>